<name>A0AAE1DLG0_9GAST</name>
<sequence>MDYWLRLCGYIQSAADSGNVMAMGEGLKKAFCSCVSKVAPLKSASGNHALLCQEVLKSKQEVTLPLHFLHQLNNGGSERRKKHLLQNYRWPGNEKQQGRNGN</sequence>
<evidence type="ECO:0000313" key="2">
    <source>
        <dbReference type="Proteomes" id="UP001283361"/>
    </source>
</evidence>
<organism evidence="1 2">
    <name type="scientific">Elysia crispata</name>
    <name type="common">lettuce slug</name>
    <dbReference type="NCBI Taxonomy" id="231223"/>
    <lineage>
        <taxon>Eukaryota</taxon>
        <taxon>Metazoa</taxon>
        <taxon>Spiralia</taxon>
        <taxon>Lophotrochozoa</taxon>
        <taxon>Mollusca</taxon>
        <taxon>Gastropoda</taxon>
        <taxon>Heterobranchia</taxon>
        <taxon>Euthyneura</taxon>
        <taxon>Panpulmonata</taxon>
        <taxon>Sacoglossa</taxon>
        <taxon>Placobranchoidea</taxon>
        <taxon>Plakobranchidae</taxon>
        <taxon>Elysia</taxon>
    </lineage>
</organism>
<dbReference type="Proteomes" id="UP001283361">
    <property type="component" value="Unassembled WGS sequence"/>
</dbReference>
<evidence type="ECO:0000313" key="1">
    <source>
        <dbReference type="EMBL" id="KAK3775036.1"/>
    </source>
</evidence>
<keyword evidence="2" id="KW-1185">Reference proteome</keyword>
<dbReference type="AlphaFoldDB" id="A0AAE1DLG0"/>
<gene>
    <name evidence="1" type="ORF">RRG08_005122</name>
</gene>
<comment type="caution">
    <text evidence="1">The sequence shown here is derived from an EMBL/GenBank/DDBJ whole genome shotgun (WGS) entry which is preliminary data.</text>
</comment>
<proteinExistence type="predicted"/>
<reference evidence="1" key="1">
    <citation type="journal article" date="2023" name="G3 (Bethesda)">
        <title>A reference genome for the long-term kleptoplast-retaining sea slug Elysia crispata morphotype clarki.</title>
        <authorList>
            <person name="Eastman K.E."/>
            <person name="Pendleton A.L."/>
            <person name="Shaikh M.A."/>
            <person name="Suttiyut T."/>
            <person name="Ogas R."/>
            <person name="Tomko P."/>
            <person name="Gavelis G."/>
            <person name="Widhalm J.R."/>
            <person name="Wisecaver J.H."/>
        </authorList>
    </citation>
    <scope>NUCLEOTIDE SEQUENCE</scope>
    <source>
        <strain evidence="1">ECLA1</strain>
    </source>
</reference>
<dbReference type="EMBL" id="JAWDGP010003359">
    <property type="protein sequence ID" value="KAK3775036.1"/>
    <property type="molecule type" value="Genomic_DNA"/>
</dbReference>
<accession>A0AAE1DLG0</accession>
<protein>
    <submittedName>
        <fullName evidence="1">Uncharacterized protein</fullName>
    </submittedName>
</protein>